<dbReference type="InterPro" id="IPR050549">
    <property type="entry name" value="MFS_Trehalose_Transporter"/>
</dbReference>
<dbReference type="PRINTS" id="PR00171">
    <property type="entry name" value="SUGRTRNSPORT"/>
</dbReference>
<feature type="transmembrane region" description="Helical" evidence="7">
    <location>
        <begin position="340"/>
        <end position="362"/>
    </location>
</feature>
<evidence type="ECO:0000313" key="9">
    <source>
        <dbReference type="Proteomes" id="UP000829291"/>
    </source>
</evidence>
<feature type="transmembrane region" description="Helical" evidence="7">
    <location>
        <begin position="37"/>
        <end position="58"/>
    </location>
</feature>
<name>A0ABM3G0U7_NEOLC</name>
<dbReference type="PANTHER" id="PTHR48021:SF68">
    <property type="entry name" value="MAJOR FACILITATOR SUPERFAMILY (MFS) PROFILE DOMAIN-CONTAINING PROTEIN"/>
    <property type="match status" value="1"/>
</dbReference>
<evidence type="ECO:0000256" key="7">
    <source>
        <dbReference type="SAM" id="Phobius"/>
    </source>
</evidence>
<dbReference type="Pfam" id="PF00083">
    <property type="entry name" value="Sugar_tr"/>
    <property type="match status" value="1"/>
</dbReference>
<comment type="subcellular location">
    <subcellularLocation>
        <location evidence="1">Membrane</location>
        <topology evidence="1">Multi-pass membrane protein</topology>
    </subcellularLocation>
</comment>
<feature type="transmembrane region" description="Helical" evidence="7">
    <location>
        <begin position="397"/>
        <end position="421"/>
    </location>
</feature>
<feature type="transmembrane region" description="Helical" evidence="7">
    <location>
        <begin position="195"/>
        <end position="216"/>
    </location>
</feature>
<reference evidence="10" key="1">
    <citation type="submission" date="2025-08" db="UniProtKB">
        <authorList>
            <consortium name="RefSeq"/>
        </authorList>
    </citation>
    <scope>IDENTIFICATION</scope>
    <source>
        <tissue evidence="10">Thorax and Abdomen</tissue>
    </source>
</reference>
<feature type="transmembrane region" description="Helical" evidence="7">
    <location>
        <begin position="109"/>
        <end position="129"/>
    </location>
</feature>
<organism evidence="9 10">
    <name type="scientific">Neodiprion lecontei</name>
    <name type="common">Redheaded pine sawfly</name>
    <dbReference type="NCBI Taxonomy" id="441921"/>
    <lineage>
        <taxon>Eukaryota</taxon>
        <taxon>Metazoa</taxon>
        <taxon>Ecdysozoa</taxon>
        <taxon>Arthropoda</taxon>
        <taxon>Hexapoda</taxon>
        <taxon>Insecta</taxon>
        <taxon>Pterygota</taxon>
        <taxon>Neoptera</taxon>
        <taxon>Endopterygota</taxon>
        <taxon>Hymenoptera</taxon>
        <taxon>Tenthredinoidea</taxon>
        <taxon>Diprionidae</taxon>
        <taxon>Diprioninae</taxon>
        <taxon>Neodiprion</taxon>
    </lineage>
</organism>
<evidence type="ECO:0000256" key="2">
    <source>
        <dbReference type="ARBA" id="ARBA00022692"/>
    </source>
</evidence>
<dbReference type="InterPro" id="IPR003663">
    <property type="entry name" value="Sugar/inositol_transpt"/>
</dbReference>
<evidence type="ECO:0000256" key="5">
    <source>
        <dbReference type="ARBA" id="ARBA00023180"/>
    </source>
</evidence>
<dbReference type="InterPro" id="IPR036259">
    <property type="entry name" value="MFS_trans_sf"/>
</dbReference>
<dbReference type="Proteomes" id="UP000829291">
    <property type="component" value="Chromosome 4"/>
</dbReference>
<keyword evidence="3 7" id="KW-1133">Transmembrane helix</keyword>
<evidence type="ECO:0000256" key="3">
    <source>
        <dbReference type="ARBA" id="ARBA00022989"/>
    </source>
</evidence>
<proteinExistence type="predicted"/>
<feature type="transmembrane region" description="Helical" evidence="7">
    <location>
        <begin position="466"/>
        <end position="484"/>
    </location>
</feature>
<feature type="transmembrane region" description="Helical" evidence="7">
    <location>
        <begin position="136"/>
        <end position="156"/>
    </location>
</feature>
<evidence type="ECO:0000256" key="4">
    <source>
        <dbReference type="ARBA" id="ARBA00023136"/>
    </source>
</evidence>
<keyword evidence="5" id="KW-0325">Glycoprotein</keyword>
<dbReference type="RefSeq" id="XP_046593883.1">
    <property type="nucleotide sequence ID" value="XM_046737927.1"/>
</dbReference>
<keyword evidence="4 7" id="KW-0472">Membrane</keyword>
<evidence type="ECO:0000259" key="8">
    <source>
        <dbReference type="PROSITE" id="PS50850"/>
    </source>
</evidence>
<dbReference type="PROSITE" id="PS00216">
    <property type="entry name" value="SUGAR_TRANSPORT_1"/>
    <property type="match status" value="1"/>
</dbReference>
<evidence type="ECO:0000256" key="6">
    <source>
        <dbReference type="SAM" id="MobiDB-lite"/>
    </source>
</evidence>
<dbReference type="PROSITE" id="PS50850">
    <property type="entry name" value="MFS"/>
    <property type="match status" value="1"/>
</dbReference>
<evidence type="ECO:0000256" key="1">
    <source>
        <dbReference type="ARBA" id="ARBA00004141"/>
    </source>
</evidence>
<dbReference type="PROSITE" id="PS00217">
    <property type="entry name" value="SUGAR_TRANSPORT_2"/>
    <property type="match status" value="1"/>
</dbReference>
<accession>A0ABM3G0U7</accession>
<keyword evidence="2 7" id="KW-0812">Transmembrane</keyword>
<sequence length="530" mass="56756">MEDENRNDRKTDEAKQSDANSSAKEVSGRSHLLRQTLTAIGPIMSTISVGATFGYSAVLLPQLKPDSAAAAGGFGRDLNASSVFWLENKLNDYDRDHRITTSSLDDESWIAASAALLMAPGCWLSGILMERLGRRVSQILVSPAYLIAWATVGFAPNFTALIVGRLLSGLCVGLQGPLGPVYVAETSEPRMRGILLAGISLAIAVGILISHVLGTWFSWRVAAHLCAGFPVLSLLACLFAPESPSWLVKKKRISDATNAWLYLRGKNAAAEFRALEYRSSETPENSTTGGAVWNSRTFLAPLAILNVFFFVQQFSGVNAVAFYCVQLIADVSEPADNRNAHYATLVLDVVRVVASFFACWLTRRCGRRGLALVSGAGTASSLFVLGGGLLFGLGTPWLPGSMLVVFVFLVSVGLVPLPWLLCGEIFPVAARGLGSGLSSGFAFVCFFIVVKTGPAMTATLSNPGTFLLYGSLTAAGTVFLYFFLPETKDKTLQDIEDHFLRNRNAPAAAVVATSNTIHTVGDDSMKKSHP</sequence>
<dbReference type="GeneID" id="124294075"/>
<feature type="transmembrane region" description="Helical" evidence="7">
    <location>
        <begin position="162"/>
        <end position="183"/>
    </location>
</feature>
<gene>
    <name evidence="10" type="primary">LOC124294075</name>
</gene>
<protein>
    <submittedName>
        <fullName evidence="10">Facilitated trehalose transporter Tret1-2 homolog</fullName>
    </submittedName>
</protein>
<dbReference type="SUPFAM" id="SSF103473">
    <property type="entry name" value="MFS general substrate transporter"/>
    <property type="match status" value="1"/>
</dbReference>
<dbReference type="InterPro" id="IPR005828">
    <property type="entry name" value="MFS_sugar_transport-like"/>
</dbReference>
<dbReference type="InterPro" id="IPR005829">
    <property type="entry name" value="Sugar_transporter_CS"/>
</dbReference>
<feature type="transmembrane region" description="Helical" evidence="7">
    <location>
        <begin position="433"/>
        <end position="454"/>
    </location>
</feature>
<dbReference type="PANTHER" id="PTHR48021">
    <property type="match status" value="1"/>
</dbReference>
<feature type="compositionally biased region" description="Basic and acidic residues" evidence="6">
    <location>
        <begin position="1"/>
        <end position="16"/>
    </location>
</feature>
<feature type="region of interest" description="Disordered" evidence="6">
    <location>
        <begin position="1"/>
        <end position="29"/>
    </location>
</feature>
<keyword evidence="9" id="KW-1185">Reference proteome</keyword>
<feature type="transmembrane region" description="Helical" evidence="7">
    <location>
        <begin position="222"/>
        <end position="241"/>
    </location>
</feature>
<feature type="transmembrane region" description="Helical" evidence="7">
    <location>
        <begin position="369"/>
        <end position="391"/>
    </location>
</feature>
<evidence type="ECO:0000313" key="10">
    <source>
        <dbReference type="RefSeq" id="XP_046593883.1"/>
    </source>
</evidence>
<dbReference type="Gene3D" id="1.20.1250.20">
    <property type="entry name" value="MFS general substrate transporter like domains"/>
    <property type="match status" value="1"/>
</dbReference>
<dbReference type="InterPro" id="IPR020846">
    <property type="entry name" value="MFS_dom"/>
</dbReference>
<feature type="transmembrane region" description="Helical" evidence="7">
    <location>
        <begin position="303"/>
        <end position="328"/>
    </location>
</feature>
<feature type="domain" description="Major facilitator superfamily (MFS) profile" evidence="8">
    <location>
        <begin position="42"/>
        <end position="488"/>
    </location>
</feature>